<evidence type="ECO:0000313" key="2">
    <source>
        <dbReference type="EMBL" id="KAK9044439.1"/>
    </source>
</evidence>
<gene>
    <name evidence="2" type="ORF">V6N11_058339</name>
</gene>
<feature type="compositionally biased region" description="Basic and acidic residues" evidence="1">
    <location>
        <begin position="15"/>
        <end position="24"/>
    </location>
</feature>
<dbReference type="EMBL" id="JBBPBN010000002">
    <property type="protein sequence ID" value="KAK9044439.1"/>
    <property type="molecule type" value="Genomic_DNA"/>
</dbReference>
<reference evidence="2 3" key="1">
    <citation type="journal article" date="2024" name="G3 (Bethesda)">
        <title>Genome assembly of Hibiscus sabdariffa L. provides insights into metabolisms of medicinal natural products.</title>
        <authorList>
            <person name="Kim T."/>
        </authorList>
    </citation>
    <scope>NUCLEOTIDE SEQUENCE [LARGE SCALE GENOMIC DNA]</scope>
    <source>
        <strain evidence="2">TK-2024</strain>
        <tissue evidence="2">Old leaves</tissue>
    </source>
</reference>
<proteinExistence type="predicted"/>
<protein>
    <submittedName>
        <fullName evidence="2">Uncharacterized protein</fullName>
    </submittedName>
</protein>
<feature type="region of interest" description="Disordered" evidence="1">
    <location>
        <begin position="1"/>
        <end position="60"/>
    </location>
</feature>
<accession>A0ABR2U4A0</accession>
<organism evidence="2 3">
    <name type="scientific">Hibiscus sabdariffa</name>
    <name type="common">roselle</name>
    <dbReference type="NCBI Taxonomy" id="183260"/>
    <lineage>
        <taxon>Eukaryota</taxon>
        <taxon>Viridiplantae</taxon>
        <taxon>Streptophyta</taxon>
        <taxon>Embryophyta</taxon>
        <taxon>Tracheophyta</taxon>
        <taxon>Spermatophyta</taxon>
        <taxon>Magnoliopsida</taxon>
        <taxon>eudicotyledons</taxon>
        <taxon>Gunneridae</taxon>
        <taxon>Pentapetalae</taxon>
        <taxon>rosids</taxon>
        <taxon>malvids</taxon>
        <taxon>Malvales</taxon>
        <taxon>Malvaceae</taxon>
        <taxon>Malvoideae</taxon>
        <taxon>Hibiscus</taxon>
    </lineage>
</organism>
<evidence type="ECO:0000256" key="1">
    <source>
        <dbReference type="SAM" id="MobiDB-lite"/>
    </source>
</evidence>
<sequence length="81" mass="8898">MPAGRIIQADTPSDAADKSEEATERPAPQSPAKRRRCYHIVSSDNGDDGSADPASFKSMQRRSTWIASHGEEKNFYTSKKA</sequence>
<name>A0ABR2U4A0_9ROSI</name>
<dbReference type="Proteomes" id="UP001396334">
    <property type="component" value="Unassembled WGS sequence"/>
</dbReference>
<evidence type="ECO:0000313" key="3">
    <source>
        <dbReference type="Proteomes" id="UP001396334"/>
    </source>
</evidence>
<keyword evidence="3" id="KW-1185">Reference proteome</keyword>
<comment type="caution">
    <text evidence="2">The sequence shown here is derived from an EMBL/GenBank/DDBJ whole genome shotgun (WGS) entry which is preliminary data.</text>
</comment>